<organism evidence="4 5">
    <name type="scientific">Candidatus Dormiibacter inghamiae</name>
    <dbReference type="NCBI Taxonomy" id="3127013"/>
    <lineage>
        <taxon>Bacteria</taxon>
        <taxon>Bacillati</taxon>
        <taxon>Candidatus Dormiibacterota</taxon>
        <taxon>Candidatus Dormibacteria</taxon>
        <taxon>Candidatus Dormibacterales</taxon>
        <taxon>Candidatus Dormibacteraceae</taxon>
        <taxon>Candidatus Dormiibacter</taxon>
    </lineage>
</organism>
<feature type="modified residue" description="4-aspartylphosphate" evidence="1">
    <location>
        <position position="59"/>
    </location>
</feature>
<reference evidence="4 5" key="1">
    <citation type="submission" date="2020-10" db="EMBL/GenBank/DDBJ databases">
        <title>Ca. Dormibacterota MAGs.</title>
        <authorList>
            <person name="Montgomery K."/>
        </authorList>
    </citation>
    <scope>NUCLEOTIDE SEQUENCE [LARGE SCALE GENOMIC DNA]</scope>
    <source>
        <strain evidence="4">SC8811_S16_3</strain>
    </source>
</reference>
<evidence type="ECO:0000313" key="5">
    <source>
        <dbReference type="Proteomes" id="UP000620075"/>
    </source>
</evidence>
<name>A0A934KAB7_9BACT</name>
<dbReference type="Proteomes" id="UP000620075">
    <property type="component" value="Unassembled WGS sequence"/>
</dbReference>
<dbReference type="InterPro" id="IPR011006">
    <property type="entry name" value="CheY-like_superfamily"/>
</dbReference>
<dbReference type="PROSITE" id="PS50110">
    <property type="entry name" value="RESPONSE_REGULATORY"/>
    <property type="match status" value="1"/>
</dbReference>
<evidence type="ECO:0000313" key="4">
    <source>
        <dbReference type="EMBL" id="MBJ7603447.1"/>
    </source>
</evidence>
<protein>
    <recommendedName>
        <fullName evidence="3">Response regulatory domain-containing protein</fullName>
    </recommendedName>
</protein>
<evidence type="ECO:0000259" key="3">
    <source>
        <dbReference type="PROSITE" id="PS50110"/>
    </source>
</evidence>
<dbReference type="RefSeq" id="WP_338179484.1">
    <property type="nucleotide sequence ID" value="NZ_JAEKNQ010000036.1"/>
</dbReference>
<dbReference type="InterPro" id="IPR001789">
    <property type="entry name" value="Sig_transdc_resp-reg_receiver"/>
</dbReference>
<evidence type="ECO:0000256" key="2">
    <source>
        <dbReference type="SAM" id="MobiDB-lite"/>
    </source>
</evidence>
<keyword evidence="1" id="KW-0597">Phosphoprotein</keyword>
<gene>
    <name evidence="4" type="ORF">JF888_09710</name>
</gene>
<sequence length="466" mass="52084">MAEATGARPEVLVLEDDPEQLQQLAQAIREAGLIPLDAEHPRKALALLHTGRPILAVIDLDMSLAEQTGYTVEQVLERLLEDFGACTPIIYSAHVDRIEQRERVARIHPYAQIQDKKEGLTALIERLGKMLQASLGDLVVNSGRVHHQPSGKRFKHRVAVALVVATKLHRDVRLDETEARAVRRFSRWLDEEVDSEIQVRPFRNRHYDLALRTDPAGTDQDRAPSLPRQGADNQVLIVDGDADQRAVLEGMVRLLHLMPLVAATAAEAERILLVHRPVLTLVNVDAKGKAAAALDDLITYLYESFGDCLVLAYSKDLNSVRQRSRLEELHASVLVQDTSSGLEGLRERLGKLVRARFGDIYSEGGRVWHEKTGKTYAHRIALTLLMAAREQEVEVVLDQAEGRAARRLHKWLEAVGSDVRVRHKYNNYYLVLEPPQPRRRAGTKAAQVAQPKKRGRPRKVAAAAGA</sequence>
<dbReference type="Gene3D" id="3.40.50.2300">
    <property type="match status" value="1"/>
</dbReference>
<feature type="domain" description="Response regulatory" evidence="3">
    <location>
        <begin position="10"/>
        <end position="131"/>
    </location>
</feature>
<proteinExistence type="predicted"/>
<dbReference type="AlphaFoldDB" id="A0A934KAB7"/>
<dbReference type="SUPFAM" id="SSF52172">
    <property type="entry name" value="CheY-like"/>
    <property type="match status" value="1"/>
</dbReference>
<dbReference type="GO" id="GO:0000160">
    <property type="term" value="P:phosphorelay signal transduction system"/>
    <property type="evidence" value="ECO:0007669"/>
    <property type="project" value="InterPro"/>
</dbReference>
<comment type="caution">
    <text evidence="4">The sequence shown here is derived from an EMBL/GenBank/DDBJ whole genome shotgun (WGS) entry which is preliminary data.</text>
</comment>
<dbReference type="EMBL" id="JAEKNQ010000036">
    <property type="protein sequence ID" value="MBJ7603447.1"/>
    <property type="molecule type" value="Genomic_DNA"/>
</dbReference>
<feature type="region of interest" description="Disordered" evidence="2">
    <location>
        <begin position="439"/>
        <end position="466"/>
    </location>
</feature>
<accession>A0A934KAB7</accession>
<evidence type="ECO:0000256" key="1">
    <source>
        <dbReference type="PROSITE-ProRule" id="PRU00169"/>
    </source>
</evidence>